<dbReference type="OrthoDB" id="1029639at2759"/>
<organism evidence="15">
    <name type="scientific">Lepeophtheirus salmonis</name>
    <name type="common">Salmon louse</name>
    <name type="synonym">Caligus salmonis</name>
    <dbReference type="NCBI Taxonomy" id="72036"/>
    <lineage>
        <taxon>Eukaryota</taxon>
        <taxon>Metazoa</taxon>
        <taxon>Ecdysozoa</taxon>
        <taxon>Arthropoda</taxon>
        <taxon>Crustacea</taxon>
        <taxon>Multicrustacea</taxon>
        <taxon>Hexanauplia</taxon>
        <taxon>Copepoda</taxon>
        <taxon>Siphonostomatoida</taxon>
        <taxon>Caligidae</taxon>
        <taxon>Lepeophtheirus</taxon>
    </lineage>
</organism>
<dbReference type="GO" id="GO:0031210">
    <property type="term" value="F:phosphatidylcholine binding"/>
    <property type="evidence" value="ECO:0007669"/>
    <property type="project" value="TreeGrafter"/>
</dbReference>
<evidence type="ECO:0000256" key="2">
    <source>
        <dbReference type="ARBA" id="ARBA00022448"/>
    </source>
</evidence>
<dbReference type="AlphaFoldDB" id="A0A0K2UED3"/>
<evidence type="ECO:0000256" key="5">
    <source>
        <dbReference type="ARBA" id="ARBA00022737"/>
    </source>
</evidence>
<keyword evidence="7 12" id="KW-1133">Transmembrane helix</keyword>
<evidence type="ECO:0000256" key="10">
    <source>
        <dbReference type="ARBA" id="ARBA00023136"/>
    </source>
</evidence>
<evidence type="ECO:0000256" key="9">
    <source>
        <dbReference type="ARBA" id="ARBA00023121"/>
    </source>
</evidence>
<feature type="transmembrane region" description="Helical" evidence="12">
    <location>
        <begin position="28"/>
        <end position="57"/>
    </location>
</feature>
<keyword evidence="2" id="KW-0813">Transport</keyword>
<dbReference type="InterPro" id="IPR051634">
    <property type="entry name" value="Extended_Synaptotagmin"/>
</dbReference>
<dbReference type="CDD" id="cd21670">
    <property type="entry name" value="SMP_ESyt"/>
    <property type="match status" value="1"/>
</dbReference>
<comment type="subcellular location">
    <subcellularLocation>
        <location evidence="1">Membrane</location>
    </subcellularLocation>
</comment>
<dbReference type="PROSITE" id="PS50004">
    <property type="entry name" value="C2"/>
    <property type="match status" value="3"/>
</dbReference>
<evidence type="ECO:0000256" key="4">
    <source>
        <dbReference type="ARBA" id="ARBA00022723"/>
    </source>
</evidence>
<dbReference type="InterPro" id="IPR035892">
    <property type="entry name" value="C2_domain_sf"/>
</dbReference>
<dbReference type="InterPro" id="IPR000008">
    <property type="entry name" value="C2_dom"/>
</dbReference>
<evidence type="ECO:0000256" key="1">
    <source>
        <dbReference type="ARBA" id="ARBA00004370"/>
    </source>
</evidence>
<dbReference type="GO" id="GO:0005789">
    <property type="term" value="C:endoplasmic reticulum membrane"/>
    <property type="evidence" value="ECO:0007669"/>
    <property type="project" value="TreeGrafter"/>
</dbReference>
<dbReference type="SMART" id="SM00239">
    <property type="entry name" value="C2"/>
    <property type="match status" value="3"/>
</dbReference>
<dbReference type="GO" id="GO:0005509">
    <property type="term" value="F:calcium ion binding"/>
    <property type="evidence" value="ECO:0007669"/>
    <property type="project" value="TreeGrafter"/>
</dbReference>
<evidence type="ECO:0000256" key="11">
    <source>
        <dbReference type="SAM" id="MobiDB-lite"/>
    </source>
</evidence>
<feature type="compositionally biased region" description="Low complexity" evidence="11">
    <location>
        <begin position="641"/>
        <end position="661"/>
    </location>
</feature>
<keyword evidence="4" id="KW-0479">Metal-binding</keyword>
<evidence type="ECO:0000259" key="14">
    <source>
        <dbReference type="PROSITE" id="PS51847"/>
    </source>
</evidence>
<proteinExistence type="predicted"/>
<dbReference type="GO" id="GO:0006869">
    <property type="term" value="P:lipid transport"/>
    <property type="evidence" value="ECO:0007669"/>
    <property type="project" value="UniProtKB-KW"/>
</dbReference>
<keyword evidence="5" id="KW-0677">Repeat</keyword>
<reference evidence="15" key="1">
    <citation type="submission" date="2014-05" db="EMBL/GenBank/DDBJ databases">
        <authorList>
            <person name="Chronopoulou M."/>
        </authorList>
    </citation>
    <scope>NUCLEOTIDE SEQUENCE</scope>
    <source>
        <tissue evidence="15">Whole organism</tissue>
    </source>
</reference>
<dbReference type="PANTHER" id="PTHR45761:SF1">
    <property type="entry name" value="EXTENDED SYNAPTOTAGMIN-LIKE PROTEIN 2, ISOFORM C"/>
    <property type="match status" value="1"/>
</dbReference>
<keyword evidence="8" id="KW-0445">Lipid transport</keyword>
<dbReference type="GO" id="GO:0008429">
    <property type="term" value="F:phosphatidylethanolamine binding"/>
    <property type="evidence" value="ECO:0007669"/>
    <property type="project" value="TreeGrafter"/>
</dbReference>
<dbReference type="PANTHER" id="PTHR45761">
    <property type="entry name" value="EXTENDED SYNAPTOTAGMIN-LIKE PROTEIN 2, ISOFORM C"/>
    <property type="match status" value="1"/>
</dbReference>
<dbReference type="Pfam" id="PF00168">
    <property type="entry name" value="C2"/>
    <property type="match status" value="3"/>
</dbReference>
<feature type="domain" description="C2" evidence="13">
    <location>
        <begin position="715"/>
        <end position="838"/>
    </location>
</feature>
<dbReference type="GO" id="GO:0035091">
    <property type="term" value="F:phosphatidylinositol binding"/>
    <property type="evidence" value="ECO:0007669"/>
    <property type="project" value="TreeGrafter"/>
</dbReference>
<keyword evidence="10 12" id="KW-0472">Membrane</keyword>
<dbReference type="Pfam" id="PF17047">
    <property type="entry name" value="SMP_LBD"/>
    <property type="match status" value="1"/>
</dbReference>
<dbReference type="SUPFAM" id="SSF49562">
    <property type="entry name" value="C2 domain (Calcium/lipid-binding domain, CaLB)"/>
    <property type="match status" value="3"/>
</dbReference>
<evidence type="ECO:0000259" key="13">
    <source>
        <dbReference type="PROSITE" id="PS50004"/>
    </source>
</evidence>
<evidence type="ECO:0000256" key="12">
    <source>
        <dbReference type="SAM" id="Phobius"/>
    </source>
</evidence>
<dbReference type="Gene3D" id="2.60.40.150">
    <property type="entry name" value="C2 domain"/>
    <property type="match status" value="3"/>
</dbReference>
<accession>A0A0K2UED3</accession>
<protein>
    <submittedName>
        <fullName evidence="15">Extended synaptotagmin2like [Musca domestica]</fullName>
    </submittedName>
</protein>
<sequence>MTPSNMEYSPPQPPAYTSKMSYIILNRFIFWIFIYLFGYFALDIKVCLFFASAWFIYTVTIKTTPNKKYDPLLTPGSEFRFSNLKRHHLPAWVLHPDTERSEWINSIIKQLWPHFDAYLGNMLSQLEKDPQLKENLASFRVNSLSFPSFNLGQIPPRITGIKVHSSVHRKEIIMDINLVYAGDMEISAIFGISTPLKKTLYLKGGLKDLTLKSCLRVNLSPLLRDKPFVGNVGLCFLDRPDIDFVLNGVVKFLDFPGIEVVLKQFLHDEIEKYFVNPNSFKIALQPHTTSSRTFSSSKSLEEGETHSICLPSGVLTIKILEAKGLENKDMNLIGNFNKSDPYATLEIIADSSSHNYKTHVIQNNLHPNWNYTADLIVDDPESLDKIMINVWDKDSSNKDDFLGKCELSLQVVKTAITTGVSQEIWEILEGVQRGSVHAIISWSDLTMSFPPLKISQELQFDTSSSVGVLVMEIDSCSNLLGGRTGLKLPNPKVTVELCGVIQETEVIVGSIHPVFEHRLLFLVTNPKVDSLKFSVLDTKRSSKEKCFGSLRLNVSDFLGKEDLSMLNQQFNLKSKTLKPGMESPNIIISAVFRYIDKTNDQASHEKSQKSLQDLHKSMTSSASKIEVLHNKPIPSAPSIPPIVLSSPKSPRQSIEDINNNESSEEQVCGSYLLKDHLKTPVSIPDLISVSQKYNLHLPTPPSPGKLSRSSKFPDYRAKLRLSIKYNSKTKTLSVVVHQGKNFPVFPNSNIGVKLYLLEELPQRLVRRLKNGKRKTKHHKTPEPNFEETLEYFLSENDLLTRKLEVVVEIHKGLRSKSLGEFIVDLLPLTTNSTLTKWYTLQLNERFEQIHSSFAGIKLRFSPTHSLKFFKMSE</sequence>
<feature type="domain" description="C2" evidence="13">
    <location>
        <begin position="292"/>
        <end position="424"/>
    </location>
</feature>
<evidence type="ECO:0000256" key="3">
    <source>
        <dbReference type="ARBA" id="ARBA00022692"/>
    </source>
</evidence>
<keyword evidence="9" id="KW-0446">Lipid-binding</keyword>
<dbReference type="GO" id="GO:0005544">
    <property type="term" value="F:calcium-dependent phospholipid binding"/>
    <property type="evidence" value="ECO:0007669"/>
    <property type="project" value="TreeGrafter"/>
</dbReference>
<evidence type="ECO:0000256" key="8">
    <source>
        <dbReference type="ARBA" id="ARBA00023055"/>
    </source>
</evidence>
<evidence type="ECO:0000256" key="6">
    <source>
        <dbReference type="ARBA" id="ARBA00022837"/>
    </source>
</evidence>
<dbReference type="EMBL" id="HACA01019257">
    <property type="protein sequence ID" value="CDW36618.1"/>
    <property type="molecule type" value="Transcribed_RNA"/>
</dbReference>
<dbReference type="PROSITE" id="PS51847">
    <property type="entry name" value="SMP"/>
    <property type="match status" value="1"/>
</dbReference>
<feature type="domain" description="SMP-LTD" evidence="14">
    <location>
        <begin position="97"/>
        <end position="285"/>
    </location>
</feature>
<evidence type="ECO:0000313" key="15">
    <source>
        <dbReference type="EMBL" id="CDW36618.1"/>
    </source>
</evidence>
<feature type="region of interest" description="Disordered" evidence="11">
    <location>
        <begin position="631"/>
        <end position="662"/>
    </location>
</feature>
<name>A0A0K2UED3_LEPSM</name>
<keyword evidence="6" id="KW-0106">Calcium</keyword>
<keyword evidence="3 12" id="KW-0812">Transmembrane</keyword>
<feature type="domain" description="C2" evidence="13">
    <location>
        <begin position="450"/>
        <end position="567"/>
    </location>
</feature>
<dbReference type="InterPro" id="IPR031468">
    <property type="entry name" value="SMP_LBD"/>
</dbReference>
<evidence type="ECO:0000256" key="7">
    <source>
        <dbReference type="ARBA" id="ARBA00022989"/>
    </source>
</evidence>
<dbReference type="InterPro" id="IPR039010">
    <property type="entry name" value="Synaptotagmin_SMP"/>
</dbReference>